<dbReference type="AlphaFoldDB" id="A0ABD5ZCB9"/>
<dbReference type="InterPro" id="IPR017850">
    <property type="entry name" value="Alkaline_phosphatase_core_sf"/>
</dbReference>
<sequence>MYSLKELHYALQQPTSIQREALRKTVFRSSPNGENFLDKDWDTLVILDACRYDEFRSAVSRHDLEGNLSNKRSLGSATKEWVTNTFSGREEFDLVYVAANGWLDRLKNDINASIFDAEWLTSEDYRNEMGTVGAGDVTDAAIEAHRESPNKRLLVHYVQPHAPYVGETAREYFQDARSLNVAQLMGKTNAPDDTLKQAYRDTLDHVIPEVRRLVSKIDGKTVISADHGEMLGERKPPFYLKEYGHPISVYYDELVRIPWFELPFDDRREIISDEPRRDHSRSDEELTEHLRAMGYAE</sequence>
<dbReference type="EMBL" id="JBHTAA010000001">
    <property type="protein sequence ID" value="MFC7202647.1"/>
    <property type="molecule type" value="Genomic_DNA"/>
</dbReference>
<reference evidence="2 3" key="1">
    <citation type="journal article" date="2019" name="Int. J. Syst. Evol. Microbiol.">
        <title>The Global Catalogue of Microorganisms (GCM) 10K type strain sequencing project: providing services to taxonomists for standard genome sequencing and annotation.</title>
        <authorList>
            <consortium name="The Broad Institute Genomics Platform"/>
            <consortium name="The Broad Institute Genome Sequencing Center for Infectious Disease"/>
            <person name="Wu L."/>
            <person name="Ma J."/>
        </authorList>
    </citation>
    <scope>NUCLEOTIDE SEQUENCE [LARGE SCALE GENOMIC DNA]</scope>
    <source>
        <strain evidence="2 3">DSM 29988</strain>
    </source>
</reference>
<keyword evidence="3" id="KW-1185">Reference proteome</keyword>
<accession>A0ABD5ZCB9</accession>
<proteinExistence type="predicted"/>
<gene>
    <name evidence="2" type="ORF">ACFQJC_03915</name>
</gene>
<protein>
    <recommendedName>
        <fullName evidence="4">Sulfatase</fullName>
    </recommendedName>
</protein>
<feature type="region of interest" description="Disordered" evidence="1">
    <location>
        <begin position="274"/>
        <end position="297"/>
    </location>
</feature>
<evidence type="ECO:0008006" key="4">
    <source>
        <dbReference type="Google" id="ProtNLM"/>
    </source>
</evidence>
<evidence type="ECO:0000313" key="2">
    <source>
        <dbReference type="EMBL" id="MFC7202647.1"/>
    </source>
</evidence>
<name>A0ABD5ZCB9_9EURY</name>
<dbReference type="Proteomes" id="UP001596481">
    <property type="component" value="Unassembled WGS sequence"/>
</dbReference>
<dbReference type="RefSeq" id="WP_390221942.1">
    <property type="nucleotide sequence ID" value="NZ_JBHTAA010000001.1"/>
</dbReference>
<evidence type="ECO:0000313" key="3">
    <source>
        <dbReference type="Proteomes" id="UP001596481"/>
    </source>
</evidence>
<dbReference type="SUPFAM" id="SSF53649">
    <property type="entry name" value="Alkaline phosphatase-like"/>
    <property type="match status" value="1"/>
</dbReference>
<comment type="caution">
    <text evidence="2">The sequence shown here is derived from an EMBL/GenBank/DDBJ whole genome shotgun (WGS) entry which is preliminary data.</text>
</comment>
<organism evidence="2 3">
    <name type="scientific">Haloferax namakaokahaiae</name>
    <dbReference type="NCBI Taxonomy" id="1748331"/>
    <lineage>
        <taxon>Archaea</taxon>
        <taxon>Methanobacteriati</taxon>
        <taxon>Methanobacteriota</taxon>
        <taxon>Stenosarchaea group</taxon>
        <taxon>Halobacteria</taxon>
        <taxon>Halobacteriales</taxon>
        <taxon>Haloferacaceae</taxon>
        <taxon>Haloferax</taxon>
    </lineage>
</organism>
<dbReference type="Gene3D" id="3.40.720.10">
    <property type="entry name" value="Alkaline Phosphatase, subunit A"/>
    <property type="match status" value="1"/>
</dbReference>
<evidence type="ECO:0000256" key="1">
    <source>
        <dbReference type="SAM" id="MobiDB-lite"/>
    </source>
</evidence>
<feature type="compositionally biased region" description="Basic and acidic residues" evidence="1">
    <location>
        <begin position="274"/>
        <end position="291"/>
    </location>
</feature>